<name>A0A259TWJ7_9BACT</name>
<feature type="transmembrane region" description="Helical" evidence="1">
    <location>
        <begin position="35"/>
        <end position="52"/>
    </location>
</feature>
<keyword evidence="1" id="KW-0472">Membrane</keyword>
<accession>A0A259TWJ7</accession>
<evidence type="ECO:0000313" key="3">
    <source>
        <dbReference type="Proteomes" id="UP000216446"/>
    </source>
</evidence>
<dbReference type="RefSeq" id="WP_094546102.1">
    <property type="nucleotide sequence ID" value="NZ_MQWB01000001.1"/>
</dbReference>
<sequence>MNYRPFAIVIAALAAGGLAAILTPRFTAEGETSWLIAAAAAVVAGAVFALVTHQRVDDDG</sequence>
<gene>
    <name evidence="2" type="ORF">BSZ36_03615</name>
</gene>
<dbReference type="Proteomes" id="UP000216446">
    <property type="component" value="Unassembled WGS sequence"/>
</dbReference>
<reference evidence="2 3" key="1">
    <citation type="submission" date="2016-11" db="EMBL/GenBank/DDBJ databases">
        <title>Study of marine rhodopsin-containing bacteria.</title>
        <authorList>
            <person name="Yoshizawa S."/>
            <person name="Kumagai Y."/>
            <person name="Kogure K."/>
        </authorList>
    </citation>
    <scope>NUCLEOTIDE SEQUENCE [LARGE SCALE GENOMIC DNA]</scope>
    <source>
        <strain evidence="2 3">SG-29</strain>
    </source>
</reference>
<dbReference type="AlphaFoldDB" id="A0A259TWJ7"/>
<dbReference type="EMBL" id="MQWB01000001">
    <property type="protein sequence ID" value="OZC02152.1"/>
    <property type="molecule type" value="Genomic_DNA"/>
</dbReference>
<evidence type="ECO:0000313" key="2">
    <source>
        <dbReference type="EMBL" id="OZC02152.1"/>
    </source>
</evidence>
<keyword evidence="1" id="KW-0812">Transmembrane</keyword>
<organism evidence="2 3">
    <name type="scientific">Rubricoccus marinus</name>
    <dbReference type="NCBI Taxonomy" id="716817"/>
    <lineage>
        <taxon>Bacteria</taxon>
        <taxon>Pseudomonadati</taxon>
        <taxon>Rhodothermota</taxon>
        <taxon>Rhodothermia</taxon>
        <taxon>Rhodothermales</taxon>
        <taxon>Rubricoccaceae</taxon>
        <taxon>Rubricoccus</taxon>
    </lineage>
</organism>
<protein>
    <submittedName>
        <fullName evidence="2">Uncharacterized protein</fullName>
    </submittedName>
</protein>
<dbReference type="InParanoid" id="A0A259TWJ7"/>
<keyword evidence="3" id="KW-1185">Reference proteome</keyword>
<comment type="caution">
    <text evidence="2">The sequence shown here is derived from an EMBL/GenBank/DDBJ whole genome shotgun (WGS) entry which is preliminary data.</text>
</comment>
<proteinExistence type="predicted"/>
<keyword evidence="1" id="KW-1133">Transmembrane helix</keyword>
<evidence type="ECO:0000256" key="1">
    <source>
        <dbReference type="SAM" id="Phobius"/>
    </source>
</evidence>